<feature type="domain" description="START" evidence="2">
    <location>
        <begin position="33"/>
        <end position="193"/>
    </location>
</feature>
<evidence type="ECO:0000259" key="2">
    <source>
        <dbReference type="PROSITE" id="PS50848"/>
    </source>
</evidence>
<gene>
    <name evidence="3" type="ORF">NKI27_07235</name>
</gene>
<dbReference type="PROSITE" id="PS50848">
    <property type="entry name" value="START"/>
    <property type="match status" value="1"/>
</dbReference>
<dbReference type="InterPro" id="IPR028347">
    <property type="entry name" value="START_dom_prot"/>
</dbReference>
<organism evidence="3 4">
    <name type="scientific">Alkalimarinus alittae</name>
    <dbReference type="NCBI Taxonomy" id="2961619"/>
    <lineage>
        <taxon>Bacteria</taxon>
        <taxon>Pseudomonadati</taxon>
        <taxon>Pseudomonadota</taxon>
        <taxon>Gammaproteobacteria</taxon>
        <taxon>Alteromonadales</taxon>
        <taxon>Alteromonadaceae</taxon>
        <taxon>Alkalimarinus</taxon>
    </lineage>
</organism>
<evidence type="ECO:0000256" key="1">
    <source>
        <dbReference type="SAM" id="SignalP"/>
    </source>
</evidence>
<dbReference type="SUPFAM" id="SSF55961">
    <property type="entry name" value="Bet v1-like"/>
    <property type="match status" value="1"/>
</dbReference>
<keyword evidence="1" id="KW-0732">Signal</keyword>
<sequence>MARVRIFSSLFVVAMLSLGSYSSVNADAMLDPNDPTWELQKDQDNIQVYFKDVEGSDIKAFMGKTVMSASVSSILKVMKDESTCADWVRGCVNARTLEGETFNTAFQYGINDLPWPADDRDYVNRVVTIDDADTGEIKIILDAVTGHIPKTDNVRLEKMTIRYYLSPITPTETNVIWVQHTEPGGHIPDWLVNMLMIDIPFYSLTRLEQVANTPSYRTARFIYGEDRKIINIE</sequence>
<dbReference type="Gene3D" id="3.30.530.20">
    <property type="match status" value="1"/>
</dbReference>
<proteinExistence type="predicted"/>
<feature type="chain" id="PRO_5047548548" evidence="1">
    <location>
        <begin position="27"/>
        <end position="233"/>
    </location>
</feature>
<dbReference type="InterPro" id="IPR002913">
    <property type="entry name" value="START_lipid-bd_dom"/>
</dbReference>
<evidence type="ECO:0000313" key="4">
    <source>
        <dbReference type="Proteomes" id="UP001163739"/>
    </source>
</evidence>
<accession>A0ABY6N5X8</accession>
<dbReference type="InterPro" id="IPR023393">
    <property type="entry name" value="START-like_dom_sf"/>
</dbReference>
<dbReference type="PIRSF" id="PIRSF039033">
    <property type="entry name" value="START_dom"/>
    <property type="match status" value="1"/>
</dbReference>
<reference evidence="3" key="1">
    <citation type="submission" date="2022-06" db="EMBL/GenBank/DDBJ databases">
        <title>Alkalimarinus sp. nov., isolated from gut of a Alitta virens.</title>
        <authorList>
            <person name="Yang A.I."/>
            <person name="Shin N.-R."/>
        </authorList>
    </citation>
    <scope>NUCLEOTIDE SEQUENCE</scope>
    <source>
        <strain evidence="3">A2M4</strain>
    </source>
</reference>
<evidence type="ECO:0000313" key="3">
    <source>
        <dbReference type="EMBL" id="UZE97527.1"/>
    </source>
</evidence>
<name>A0ABY6N5X8_9ALTE</name>
<dbReference type="Pfam" id="PF01852">
    <property type="entry name" value="START"/>
    <property type="match status" value="1"/>
</dbReference>
<dbReference type="EMBL" id="CP100390">
    <property type="protein sequence ID" value="UZE97527.1"/>
    <property type="molecule type" value="Genomic_DNA"/>
</dbReference>
<keyword evidence="4" id="KW-1185">Reference proteome</keyword>
<dbReference type="Proteomes" id="UP001163739">
    <property type="component" value="Chromosome"/>
</dbReference>
<feature type="signal peptide" evidence="1">
    <location>
        <begin position="1"/>
        <end position="26"/>
    </location>
</feature>
<dbReference type="RefSeq" id="WP_265049001.1">
    <property type="nucleotide sequence ID" value="NZ_CP100390.1"/>
</dbReference>
<protein>
    <submittedName>
        <fullName evidence="3">START domain-containing protein</fullName>
    </submittedName>
</protein>